<dbReference type="InterPro" id="IPR028375">
    <property type="entry name" value="KA1/Ssp2_C"/>
</dbReference>
<keyword evidence="3" id="KW-0808">Transferase</keyword>
<evidence type="ECO:0000259" key="10">
    <source>
        <dbReference type="PROSITE" id="PS50032"/>
    </source>
</evidence>
<dbReference type="SUPFAM" id="SSF103243">
    <property type="entry name" value="KA1-like"/>
    <property type="match status" value="1"/>
</dbReference>
<evidence type="ECO:0000256" key="6">
    <source>
        <dbReference type="ARBA" id="ARBA00022840"/>
    </source>
</evidence>
<feature type="region of interest" description="Disordered" evidence="9">
    <location>
        <begin position="62"/>
        <end position="81"/>
    </location>
</feature>
<reference evidence="11 12" key="1">
    <citation type="submission" date="2021-04" db="EMBL/GenBank/DDBJ databases">
        <authorList>
            <person name="Bliznina A."/>
        </authorList>
    </citation>
    <scope>NUCLEOTIDE SEQUENCE [LARGE SCALE GENOMIC DNA]</scope>
</reference>
<proteinExistence type="predicted"/>
<organism evidence="11 12">
    <name type="scientific">Oikopleura dioica</name>
    <name type="common">Tunicate</name>
    <dbReference type="NCBI Taxonomy" id="34765"/>
    <lineage>
        <taxon>Eukaryota</taxon>
        <taxon>Metazoa</taxon>
        <taxon>Chordata</taxon>
        <taxon>Tunicata</taxon>
        <taxon>Appendicularia</taxon>
        <taxon>Copelata</taxon>
        <taxon>Oikopleuridae</taxon>
        <taxon>Oikopleura</taxon>
    </lineage>
</organism>
<protein>
    <recommendedName>
        <fullName evidence="1">non-specific serine/threonine protein kinase</fullName>
        <ecNumber evidence="1">2.7.11.1</ecNumber>
    </recommendedName>
</protein>
<dbReference type="Gene3D" id="3.30.310.80">
    <property type="entry name" value="Kinase associated domain 1, KA1"/>
    <property type="match status" value="1"/>
</dbReference>
<dbReference type="Pfam" id="PF02149">
    <property type="entry name" value="KA1"/>
    <property type="match status" value="1"/>
</dbReference>
<comment type="catalytic activity">
    <reaction evidence="8">
        <text>L-seryl-[protein] + ATP = O-phospho-L-seryl-[protein] + ADP + H(+)</text>
        <dbReference type="Rhea" id="RHEA:17989"/>
        <dbReference type="Rhea" id="RHEA-COMP:9863"/>
        <dbReference type="Rhea" id="RHEA-COMP:11604"/>
        <dbReference type="ChEBI" id="CHEBI:15378"/>
        <dbReference type="ChEBI" id="CHEBI:29999"/>
        <dbReference type="ChEBI" id="CHEBI:30616"/>
        <dbReference type="ChEBI" id="CHEBI:83421"/>
        <dbReference type="ChEBI" id="CHEBI:456216"/>
        <dbReference type="EC" id="2.7.11.1"/>
    </reaction>
</comment>
<feature type="compositionally biased region" description="Basic and acidic residues" evidence="9">
    <location>
        <begin position="132"/>
        <end position="146"/>
    </location>
</feature>
<sequence length="333" mass="37812">MREELLKWKFDALTATYLLLQLRRTQGKTGKIIDTVPLKEFVKASYAPGRCSKDLRSRIEQSSPCKNYRQPLTPQKPARNANKNYNEVYSSSDSLDIDDILATPLKTSNDEEFNFQSPEPFRIRTNRGNRGQSEKTPRLPMHDFSDTPKSVQITRRAKTAPKDPTDRYSSPAGKSKRRSKTPPISWMSPVKTQKDCEDGTGRGIFGSLEKGIDQVRLLLTPSKKKNKDSEPRKIKAVSNVSRLTKQEPKVVLKTIHEVVVKMGVPNRVKGWVVRVQNRDNMGRIQLDFELEVCRLGGRALSSDASCGVRRHRIKGDAMLYKRMAEDILSKVLV</sequence>
<evidence type="ECO:0000313" key="12">
    <source>
        <dbReference type="Proteomes" id="UP001158576"/>
    </source>
</evidence>
<name>A0ABN7SR06_OIKDI</name>
<dbReference type="Proteomes" id="UP001158576">
    <property type="component" value="Chromosome 1"/>
</dbReference>
<comment type="catalytic activity">
    <reaction evidence="7">
        <text>L-threonyl-[protein] + ATP = O-phospho-L-threonyl-[protein] + ADP + H(+)</text>
        <dbReference type="Rhea" id="RHEA:46608"/>
        <dbReference type="Rhea" id="RHEA-COMP:11060"/>
        <dbReference type="Rhea" id="RHEA-COMP:11605"/>
        <dbReference type="ChEBI" id="CHEBI:15378"/>
        <dbReference type="ChEBI" id="CHEBI:30013"/>
        <dbReference type="ChEBI" id="CHEBI:30616"/>
        <dbReference type="ChEBI" id="CHEBI:61977"/>
        <dbReference type="ChEBI" id="CHEBI:456216"/>
        <dbReference type="EC" id="2.7.11.1"/>
    </reaction>
</comment>
<keyword evidence="2" id="KW-0723">Serine/threonine-protein kinase</keyword>
<evidence type="ECO:0000256" key="5">
    <source>
        <dbReference type="ARBA" id="ARBA00022777"/>
    </source>
</evidence>
<evidence type="ECO:0000256" key="1">
    <source>
        <dbReference type="ARBA" id="ARBA00012513"/>
    </source>
</evidence>
<gene>
    <name evidence="11" type="ORF">OKIOD_LOCUS11175</name>
</gene>
<keyword evidence="5" id="KW-0418">Kinase</keyword>
<evidence type="ECO:0000256" key="4">
    <source>
        <dbReference type="ARBA" id="ARBA00022741"/>
    </source>
</evidence>
<dbReference type="CDD" id="cd12198">
    <property type="entry name" value="MELK_C"/>
    <property type="match status" value="1"/>
</dbReference>
<evidence type="ECO:0000256" key="3">
    <source>
        <dbReference type="ARBA" id="ARBA00022679"/>
    </source>
</evidence>
<evidence type="ECO:0000256" key="9">
    <source>
        <dbReference type="SAM" id="MobiDB-lite"/>
    </source>
</evidence>
<evidence type="ECO:0000313" key="11">
    <source>
        <dbReference type="EMBL" id="CAG5105740.1"/>
    </source>
</evidence>
<evidence type="ECO:0000256" key="8">
    <source>
        <dbReference type="ARBA" id="ARBA00048679"/>
    </source>
</evidence>
<accession>A0ABN7SR06</accession>
<dbReference type="EMBL" id="OU015566">
    <property type="protein sequence ID" value="CAG5105740.1"/>
    <property type="molecule type" value="Genomic_DNA"/>
</dbReference>
<feature type="compositionally biased region" description="Polar residues" evidence="9">
    <location>
        <begin position="62"/>
        <end position="73"/>
    </location>
</feature>
<dbReference type="PROSITE" id="PS50032">
    <property type="entry name" value="KA1"/>
    <property type="match status" value="1"/>
</dbReference>
<keyword evidence="12" id="KW-1185">Reference proteome</keyword>
<keyword evidence="6" id="KW-0067">ATP-binding</keyword>
<evidence type="ECO:0000256" key="2">
    <source>
        <dbReference type="ARBA" id="ARBA00022527"/>
    </source>
</evidence>
<dbReference type="EC" id="2.7.11.1" evidence="1"/>
<keyword evidence="4" id="KW-0547">Nucleotide-binding</keyword>
<dbReference type="InterPro" id="IPR001772">
    <property type="entry name" value="KA1_dom"/>
</dbReference>
<evidence type="ECO:0000256" key="7">
    <source>
        <dbReference type="ARBA" id="ARBA00047899"/>
    </source>
</evidence>
<feature type="region of interest" description="Disordered" evidence="9">
    <location>
        <begin position="108"/>
        <end position="198"/>
    </location>
</feature>
<feature type="domain" description="KA1" evidence="10">
    <location>
        <begin position="279"/>
        <end position="333"/>
    </location>
</feature>